<evidence type="ECO:0008006" key="3">
    <source>
        <dbReference type="Google" id="ProtNLM"/>
    </source>
</evidence>
<keyword evidence="2" id="KW-1185">Reference proteome</keyword>
<dbReference type="EMBL" id="ML977195">
    <property type="protein sequence ID" value="KAF1981662.1"/>
    <property type="molecule type" value="Genomic_DNA"/>
</dbReference>
<dbReference type="Proteomes" id="UP000800041">
    <property type="component" value="Unassembled WGS sequence"/>
</dbReference>
<dbReference type="AlphaFoldDB" id="A0A6G1GLF0"/>
<gene>
    <name evidence="1" type="ORF">K402DRAFT_457865</name>
</gene>
<proteinExistence type="predicted"/>
<sequence>MSNNKSIKINTIPISTIESALATSTPLTPQTDLNTHMHPLTDIQAAIPHLPHRAPDAIQPFVLLSPWLDLIISSQRLDPADCHRIKLPSFYCENLFKAGKTWQVSREVRSSTKEELAGDFPLRTVEGKRMEEVFGSGKKYFVRLDTCNLKDAMELPGKGVWGRDVKVGHLPLISSEQIWQRIVTSERGVEGIDCLGNVGDLVFVYLFPWREEVGKGTEFWVFCPPLLGDLAAISQYKWLEALDLELGSDSEGGRREERLRNWAEELWKGVKEVHGRIMDHPNMTDDLKESGFTFDVAEVDLAPGKDGESSKEVQLVELNPFGAMSGCGSCLFNWVKDARVIYGMEDHVELRLALE</sequence>
<reference evidence="1" key="1">
    <citation type="journal article" date="2020" name="Stud. Mycol.">
        <title>101 Dothideomycetes genomes: a test case for predicting lifestyles and emergence of pathogens.</title>
        <authorList>
            <person name="Haridas S."/>
            <person name="Albert R."/>
            <person name="Binder M."/>
            <person name="Bloem J."/>
            <person name="Labutti K."/>
            <person name="Salamov A."/>
            <person name="Andreopoulos B."/>
            <person name="Baker S."/>
            <person name="Barry K."/>
            <person name="Bills G."/>
            <person name="Bluhm B."/>
            <person name="Cannon C."/>
            <person name="Castanera R."/>
            <person name="Culley D."/>
            <person name="Daum C."/>
            <person name="Ezra D."/>
            <person name="Gonzalez J."/>
            <person name="Henrissat B."/>
            <person name="Kuo A."/>
            <person name="Liang C."/>
            <person name="Lipzen A."/>
            <person name="Lutzoni F."/>
            <person name="Magnuson J."/>
            <person name="Mondo S."/>
            <person name="Nolan M."/>
            <person name="Ohm R."/>
            <person name="Pangilinan J."/>
            <person name="Park H.-J."/>
            <person name="Ramirez L."/>
            <person name="Alfaro M."/>
            <person name="Sun H."/>
            <person name="Tritt A."/>
            <person name="Yoshinaga Y."/>
            <person name="Zwiers L.-H."/>
            <person name="Turgeon B."/>
            <person name="Goodwin S."/>
            <person name="Spatafora J."/>
            <person name="Crous P."/>
            <person name="Grigoriev I."/>
        </authorList>
    </citation>
    <scope>NUCLEOTIDE SEQUENCE</scope>
    <source>
        <strain evidence="1">CBS 113979</strain>
    </source>
</reference>
<protein>
    <recommendedName>
        <fullName evidence="3">Cell division cycle protein 123</fullName>
    </recommendedName>
</protein>
<name>A0A6G1GLF0_9PEZI</name>
<evidence type="ECO:0000313" key="2">
    <source>
        <dbReference type="Proteomes" id="UP000800041"/>
    </source>
</evidence>
<organism evidence="1 2">
    <name type="scientific">Aulographum hederae CBS 113979</name>
    <dbReference type="NCBI Taxonomy" id="1176131"/>
    <lineage>
        <taxon>Eukaryota</taxon>
        <taxon>Fungi</taxon>
        <taxon>Dikarya</taxon>
        <taxon>Ascomycota</taxon>
        <taxon>Pezizomycotina</taxon>
        <taxon>Dothideomycetes</taxon>
        <taxon>Pleosporomycetidae</taxon>
        <taxon>Aulographales</taxon>
        <taxon>Aulographaceae</taxon>
    </lineage>
</organism>
<evidence type="ECO:0000313" key="1">
    <source>
        <dbReference type="EMBL" id="KAF1981662.1"/>
    </source>
</evidence>
<dbReference type="OrthoDB" id="360540at2759"/>
<accession>A0A6G1GLF0</accession>